<comment type="caution">
    <text evidence="1">The sequence shown here is derived from an EMBL/GenBank/DDBJ whole genome shotgun (WGS) entry which is preliminary data.</text>
</comment>
<accession>A0A1F6LRH7</accession>
<dbReference type="EMBL" id="MFPV01000026">
    <property type="protein sequence ID" value="OGH61997.1"/>
    <property type="molecule type" value="Genomic_DNA"/>
</dbReference>
<evidence type="ECO:0008006" key="3">
    <source>
        <dbReference type="Google" id="ProtNLM"/>
    </source>
</evidence>
<evidence type="ECO:0000313" key="2">
    <source>
        <dbReference type="Proteomes" id="UP000176329"/>
    </source>
</evidence>
<proteinExistence type="predicted"/>
<dbReference type="AlphaFoldDB" id="A0A1F6LRH7"/>
<protein>
    <recommendedName>
        <fullName evidence="3">CpXC domain-containing protein</fullName>
    </recommendedName>
</protein>
<name>A0A1F6LRH7_9BACT</name>
<dbReference type="Proteomes" id="UP000176329">
    <property type="component" value="Unassembled WGS sequence"/>
</dbReference>
<evidence type="ECO:0000313" key="1">
    <source>
        <dbReference type="EMBL" id="OGH61997.1"/>
    </source>
</evidence>
<sequence>MAKFNPAKWQLFKPEETNAALELIGVVHGVRYTLTAVCPRCDRRFTAAEVLAGSHHVPDDTDFVCWSCHSVMNPMIIVTSRFDPEREPVLCRFLCASEALVENQDRTREFTLSLDHSLRICFGCETTAANIAAGFGPHLAAKSQPVLNWRALILPFADRLSPETIARIVHARPCDVRLTLAAALGKRTTTMAMRE</sequence>
<gene>
    <name evidence="1" type="ORF">A2848_01570</name>
</gene>
<reference evidence="1 2" key="1">
    <citation type="journal article" date="2016" name="Nat. Commun.">
        <title>Thousands of microbial genomes shed light on interconnected biogeochemical processes in an aquifer system.</title>
        <authorList>
            <person name="Anantharaman K."/>
            <person name="Brown C.T."/>
            <person name="Hug L.A."/>
            <person name="Sharon I."/>
            <person name="Castelle C.J."/>
            <person name="Probst A.J."/>
            <person name="Thomas B.C."/>
            <person name="Singh A."/>
            <person name="Wilkins M.J."/>
            <person name="Karaoz U."/>
            <person name="Brodie E.L."/>
            <person name="Williams K.H."/>
            <person name="Hubbard S.S."/>
            <person name="Banfield J.F."/>
        </authorList>
    </citation>
    <scope>NUCLEOTIDE SEQUENCE [LARGE SCALE GENOMIC DNA]</scope>
</reference>
<organism evidence="1 2">
    <name type="scientific">Candidatus Magasanikbacteria bacterium RIFCSPHIGHO2_01_FULL_50_8</name>
    <dbReference type="NCBI Taxonomy" id="1798674"/>
    <lineage>
        <taxon>Bacteria</taxon>
        <taxon>Candidatus Magasanikiibacteriota</taxon>
    </lineage>
</organism>